<dbReference type="RefSeq" id="WP_022588344.1">
    <property type="nucleotide sequence ID" value="NZ_AXDC01000029.1"/>
</dbReference>
<reference evidence="1 2" key="1">
    <citation type="journal article" date="2013" name="Genome Announc.">
        <title>Draft Genome Sequence of an Anaerobic and Extremophilic Bacterium, Caldanaerobacter yonseiensis, Isolated from a Geothermal Hot Stream.</title>
        <authorList>
            <person name="Lee S.J."/>
            <person name="Lee Y.J."/>
            <person name="Park G.S."/>
            <person name="Kim B.C."/>
            <person name="Lee S.J."/>
            <person name="Shin J.H."/>
            <person name="Lee D.W."/>
        </authorList>
    </citation>
    <scope>NUCLEOTIDE SEQUENCE [LARGE SCALE GENOMIC DNA]</scope>
    <source>
        <strain evidence="1 2">KB-1</strain>
    </source>
</reference>
<dbReference type="AlphaFoldDB" id="U5CND5"/>
<comment type="caution">
    <text evidence="1">The sequence shown here is derived from an EMBL/GenBank/DDBJ whole genome shotgun (WGS) entry which is preliminary data.</text>
</comment>
<dbReference type="Proteomes" id="UP000016856">
    <property type="component" value="Unassembled WGS sequence"/>
</dbReference>
<dbReference type="EMBL" id="AXDC01000029">
    <property type="protein sequence ID" value="ERM91508.1"/>
    <property type="molecule type" value="Genomic_DNA"/>
</dbReference>
<gene>
    <name evidence="1" type="ORF">O163_10055</name>
</gene>
<dbReference type="PATRIC" id="fig|1388761.3.peg.2029"/>
<evidence type="ECO:0000313" key="2">
    <source>
        <dbReference type="Proteomes" id="UP000016856"/>
    </source>
</evidence>
<name>U5CND5_CALSX</name>
<sequence>MKENIVHDLSNIENILDVLPDLADEKIFALLVILTTDEKVILRPIGGEYGSEIIDAVKEAAEKYPGCKMRLFEENYDNWDRYFKHVISKEQVI</sequence>
<accession>U5CND5</accession>
<protein>
    <submittedName>
        <fullName evidence="1">Uncharacterized protein</fullName>
    </submittedName>
</protein>
<organism evidence="1 2">
    <name type="scientific">Caldanaerobacter subterraneus subsp. yonseiensis KB-1</name>
    <dbReference type="NCBI Taxonomy" id="1388761"/>
    <lineage>
        <taxon>Bacteria</taxon>
        <taxon>Bacillati</taxon>
        <taxon>Bacillota</taxon>
        <taxon>Clostridia</taxon>
        <taxon>Thermoanaerobacterales</taxon>
        <taxon>Thermoanaerobacteraceae</taxon>
        <taxon>Caldanaerobacter</taxon>
    </lineage>
</organism>
<proteinExistence type="predicted"/>
<evidence type="ECO:0000313" key="1">
    <source>
        <dbReference type="EMBL" id="ERM91508.1"/>
    </source>
</evidence>